<keyword evidence="3" id="KW-1185">Reference proteome</keyword>
<sequence length="1031" mass="109710">MKGRKQTRLSFASVSKNEAPTRGSQASTAATPVVVTESPAKTPRPKKGTQTTNGRGRGRAWDSVEIPKPPRRSSRPQTVLKSSPSRASPKKATAKVSGSSPAQSRKPSLKRKLSPGPVPYAKRQMEGVQLPGEPESSSIASPQQHDSARPSPPKKIRLSSPESDLTPLTSSSGYEVDPDELVPTSQSDEQELTLPQIPERDPAFVQESVAKWRQDTNANPPSRTQSPPPLDPICTSFDDVPMDVDAAPAEALLETSNMRSLPYPQTPRSSSDGCSHQQQMDEALATVTRAMAYVKPSLPAATPTRIAPNLMASPSDAFSSLTPPPSSDSISGPEPEEEPQVIQPLDVKSKTDQLIADIKARAYAAAHSSPEQSPLALDSLSDSDSDSDSSDMCGGFAAMLTKDTKGKGKAKGAETPSKSESASAPRYNLRRVSPSNAPKRYVTPLTQQRKPSKANPLDGLLREKAREERTGMGMMAIRSAEAAFARAKEDAKKGLKEEMADEEGSDSDDDWRAGIGLLGAATRGAKKAKTARAKSKGEDVDGDESEDEASAGAISVSKGEKAVGKILESDKLAEKARALAMLNAEPVGVPLWAVTTASADADDSMDADFVMPTFPVDAAGNAMFQLLGNASRGNDVMQVSALLASGFVALLAPEQCKSVIPWLFDLVFSDVPATLSSLAYTQLMRLAPLLEAHPSGLHSSSVHSALIRLGAPQSTLATYGWHAPPSQPSKFALNAEKRDEMVLRFISLLGAFARAPVGEGLRDCFLAALLVGMDPTTTDDVLMEIHKTCDAIGCAIDAVQGGSFDVEASLCTMVAGFGKALSPLNQARLISLFPCVSPCTTRLARNVCRSLLMEAPVSPRGYEKLPDLSPVVVLLSPPVGSGAHFDVAGNADKEGYHDELTSRVSLLSRVLSDIPEYTSLEVQAAKEQAAKEKALKGAGVAAAGEAQQGQLHDGEKEKEEQVSIIEQVRTQLEMLHGKIVDTRAAHLDRSRAKAVIQRLNLRVHYQRTAALKSGSRSGKSRTIHAYFPAPS</sequence>
<feature type="region of interest" description="Disordered" evidence="1">
    <location>
        <begin position="492"/>
        <end position="511"/>
    </location>
</feature>
<feature type="compositionally biased region" description="Polar residues" evidence="1">
    <location>
        <begin position="215"/>
        <end position="225"/>
    </location>
</feature>
<dbReference type="OMA" id="ALINIWH"/>
<feature type="region of interest" description="Disordered" evidence="1">
    <location>
        <begin position="1"/>
        <end position="281"/>
    </location>
</feature>
<evidence type="ECO:0000256" key="1">
    <source>
        <dbReference type="SAM" id="MobiDB-lite"/>
    </source>
</evidence>
<reference evidence="2 3" key="1">
    <citation type="submission" date="2016-10" db="EMBL/GenBank/DDBJ databases">
        <title>Genome sequence of the basidiomycete white-rot fungus Trametes pubescens.</title>
        <authorList>
            <person name="Makela M.R."/>
            <person name="Granchi Z."/>
            <person name="Peng M."/>
            <person name="De Vries R.P."/>
            <person name="Grigoriev I."/>
            <person name="Riley R."/>
            <person name="Hilden K."/>
        </authorList>
    </citation>
    <scope>NUCLEOTIDE SEQUENCE [LARGE SCALE GENOMIC DNA]</scope>
    <source>
        <strain evidence="2 3">FBCC735</strain>
    </source>
</reference>
<dbReference type="STRING" id="154538.A0A1M2VY59"/>
<feature type="region of interest" description="Disordered" evidence="1">
    <location>
        <begin position="526"/>
        <end position="554"/>
    </location>
</feature>
<dbReference type="OrthoDB" id="5599613at2759"/>
<protein>
    <submittedName>
        <fullName evidence="2">Uncharacterized protein</fullName>
    </submittedName>
</protein>
<feature type="compositionally biased region" description="Acidic residues" evidence="1">
    <location>
        <begin position="499"/>
        <end position="509"/>
    </location>
</feature>
<accession>A0A1M2VY59</accession>
<feature type="compositionally biased region" description="Polar residues" evidence="1">
    <location>
        <begin position="8"/>
        <end position="30"/>
    </location>
</feature>
<name>A0A1M2VY59_TRAPU</name>
<feature type="compositionally biased region" description="Polar residues" evidence="1">
    <location>
        <begin position="135"/>
        <end position="145"/>
    </location>
</feature>
<proteinExistence type="predicted"/>
<dbReference type="AlphaFoldDB" id="A0A1M2VY59"/>
<organism evidence="2 3">
    <name type="scientific">Trametes pubescens</name>
    <name type="common">White-rot fungus</name>
    <dbReference type="NCBI Taxonomy" id="154538"/>
    <lineage>
        <taxon>Eukaryota</taxon>
        <taxon>Fungi</taxon>
        <taxon>Dikarya</taxon>
        <taxon>Basidiomycota</taxon>
        <taxon>Agaricomycotina</taxon>
        <taxon>Agaricomycetes</taxon>
        <taxon>Polyporales</taxon>
        <taxon>Polyporaceae</taxon>
        <taxon>Trametes</taxon>
    </lineage>
</organism>
<feature type="region of interest" description="Disordered" evidence="1">
    <location>
        <begin position="362"/>
        <end position="462"/>
    </location>
</feature>
<feature type="compositionally biased region" description="Polar residues" evidence="1">
    <location>
        <begin position="96"/>
        <end position="106"/>
    </location>
</feature>
<gene>
    <name evidence="2" type="ORF">TRAPUB_10953</name>
</gene>
<evidence type="ECO:0000313" key="3">
    <source>
        <dbReference type="Proteomes" id="UP000184267"/>
    </source>
</evidence>
<feature type="compositionally biased region" description="Polar residues" evidence="1">
    <location>
        <begin position="160"/>
        <end position="173"/>
    </location>
</feature>
<feature type="compositionally biased region" description="Acidic residues" evidence="1">
    <location>
        <begin position="540"/>
        <end position="549"/>
    </location>
</feature>
<feature type="compositionally biased region" description="Polar residues" evidence="1">
    <location>
        <begin position="266"/>
        <end position="280"/>
    </location>
</feature>
<dbReference type="EMBL" id="MNAD01000481">
    <property type="protein sequence ID" value="OJT12476.1"/>
    <property type="molecule type" value="Genomic_DNA"/>
</dbReference>
<comment type="caution">
    <text evidence="2">The sequence shown here is derived from an EMBL/GenBank/DDBJ whole genome shotgun (WGS) entry which is preliminary data.</text>
</comment>
<evidence type="ECO:0000313" key="2">
    <source>
        <dbReference type="EMBL" id="OJT12476.1"/>
    </source>
</evidence>
<feature type="region of interest" description="Disordered" evidence="1">
    <location>
        <begin position="299"/>
        <end position="348"/>
    </location>
</feature>
<dbReference type="Proteomes" id="UP000184267">
    <property type="component" value="Unassembled WGS sequence"/>
</dbReference>